<protein>
    <submittedName>
        <fullName evidence="2">S41 family peptidase</fullName>
        <ecNumber evidence="2">3.4.-.-</ecNumber>
    </submittedName>
</protein>
<dbReference type="PANTHER" id="PTHR11261">
    <property type="entry name" value="INTERPHOTORECEPTOR RETINOID-BINDING PROTEIN"/>
    <property type="match status" value="1"/>
</dbReference>
<dbReference type="EMBL" id="JBHSOW010000047">
    <property type="protein sequence ID" value="MFC5650207.1"/>
    <property type="molecule type" value="Genomic_DNA"/>
</dbReference>
<evidence type="ECO:0000313" key="3">
    <source>
        <dbReference type="Proteomes" id="UP001596047"/>
    </source>
</evidence>
<dbReference type="EC" id="3.4.-.-" evidence="2"/>
<dbReference type="SMART" id="SM00245">
    <property type="entry name" value="TSPc"/>
    <property type="match status" value="1"/>
</dbReference>
<gene>
    <name evidence="2" type="ORF">ACFPYJ_13935</name>
</gene>
<dbReference type="InterPro" id="IPR005151">
    <property type="entry name" value="Tail-specific_protease"/>
</dbReference>
<keyword evidence="2" id="KW-0378">Hydrolase</keyword>
<dbReference type="PANTHER" id="PTHR11261:SF3">
    <property type="entry name" value="RETINOL-BINDING PROTEIN 3"/>
    <property type="match status" value="1"/>
</dbReference>
<dbReference type="Proteomes" id="UP001596047">
    <property type="component" value="Unassembled WGS sequence"/>
</dbReference>
<evidence type="ECO:0000313" key="2">
    <source>
        <dbReference type="EMBL" id="MFC5650207.1"/>
    </source>
</evidence>
<dbReference type="CDD" id="cd07563">
    <property type="entry name" value="Peptidase_S41_IRBP"/>
    <property type="match status" value="1"/>
</dbReference>
<proteinExistence type="predicted"/>
<comment type="caution">
    <text evidence="2">The sequence shown here is derived from an EMBL/GenBank/DDBJ whole genome shotgun (WGS) entry which is preliminary data.</text>
</comment>
<dbReference type="GO" id="GO:0016787">
    <property type="term" value="F:hydrolase activity"/>
    <property type="evidence" value="ECO:0007669"/>
    <property type="project" value="UniProtKB-KW"/>
</dbReference>
<evidence type="ECO:0000259" key="1">
    <source>
        <dbReference type="SMART" id="SM00245"/>
    </source>
</evidence>
<feature type="domain" description="Tail specific protease" evidence="1">
    <location>
        <begin position="3"/>
        <end position="173"/>
    </location>
</feature>
<sequence>MNLAAIASDENTGQSLKELVPSLDEALLKLSPAAAIVLDVRFNEGGQDAVALAFANRFADQKRAAYKKQACFGDRAMKLETQYMEPQGDSYKQQPIILLTSILTESAAETFVQSMRQLPNVKIAGERTAGFFSDALTRLLPNGESFTLSNERYYTMDGVLLEGNGIVPDVEIPIQLSSVDKGIDPALEWVLQDVSKQVR</sequence>
<name>A0ABW0VYU8_9BACL</name>
<dbReference type="InterPro" id="IPR029045">
    <property type="entry name" value="ClpP/crotonase-like_dom_sf"/>
</dbReference>
<reference evidence="3" key="1">
    <citation type="journal article" date="2019" name="Int. J. Syst. Evol. Microbiol.">
        <title>The Global Catalogue of Microorganisms (GCM) 10K type strain sequencing project: providing services to taxonomists for standard genome sequencing and annotation.</title>
        <authorList>
            <consortium name="The Broad Institute Genomics Platform"/>
            <consortium name="The Broad Institute Genome Sequencing Center for Infectious Disease"/>
            <person name="Wu L."/>
            <person name="Ma J."/>
        </authorList>
    </citation>
    <scope>NUCLEOTIDE SEQUENCE [LARGE SCALE GENOMIC DNA]</scope>
    <source>
        <strain evidence="3">CGMCC 1.3240</strain>
    </source>
</reference>
<keyword evidence="3" id="KW-1185">Reference proteome</keyword>
<dbReference type="Gene3D" id="3.90.226.10">
    <property type="entry name" value="2-enoyl-CoA Hydratase, Chain A, domain 1"/>
    <property type="match status" value="1"/>
</dbReference>
<dbReference type="SUPFAM" id="SSF52096">
    <property type="entry name" value="ClpP/crotonase"/>
    <property type="match status" value="1"/>
</dbReference>
<dbReference type="RefSeq" id="WP_379188871.1">
    <property type="nucleotide sequence ID" value="NZ_JBHSOW010000047.1"/>
</dbReference>
<dbReference type="Pfam" id="PF03572">
    <property type="entry name" value="Peptidase_S41"/>
    <property type="match status" value="1"/>
</dbReference>
<organism evidence="2 3">
    <name type="scientific">Paenibacillus solisilvae</name>
    <dbReference type="NCBI Taxonomy" id="2486751"/>
    <lineage>
        <taxon>Bacteria</taxon>
        <taxon>Bacillati</taxon>
        <taxon>Bacillota</taxon>
        <taxon>Bacilli</taxon>
        <taxon>Bacillales</taxon>
        <taxon>Paenibacillaceae</taxon>
        <taxon>Paenibacillus</taxon>
    </lineage>
</organism>
<accession>A0ABW0VYU8</accession>